<keyword evidence="3" id="KW-1185">Reference proteome</keyword>
<comment type="caution">
    <text evidence="2">The sequence shown here is derived from an EMBL/GenBank/DDBJ whole genome shotgun (WGS) entry which is preliminary data.</text>
</comment>
<reference evidence="2 3" key="1">
    <citation type="journal article" date="2024" name="Int. J. Syst. Evol. Microbiol.">
        <title>Virgibacillus tibetensis sp. nov., isolated from salt lake on the Tibetan Plateau of China.</title>
        <authorList>
            <person name="Phurbu D."/>
            <person name="Liu Z.-X."/>
            <person name="Wang R."/>
            <person name="Zheng Y.-Y."/>
            <person name="Liu H.-C."/>
            <person name="Zhou Y.-G."/>
            <person name="Yu Y.-J."/>
            <person name="Li A.-H."/>
        </authorList>
    </citation>
    <scope>NUCLEOTIDE SEQUENCE [LARGE SCALE GENOMIC DNA]</scope>
    <source>
        <strain evidence="2 3">C22-A2</strain>
    </source>
</reference>
<dbReference type="InterPro" id="IPR008841">
    <property type="entry name" value="Siphovirus-type_tail_N"/>
</dbReference>
<proteinExistence type="predicted"/>
<dbReference type="EMBL" id="JARZFX010000001">
    <property type="protein sequence ID" value="MEC5422131.1"/>
    <property type="molecule type" value="Genomic_DNA"/>
</dbReference>
<name>A0ABU6KAF5_9BACI</name>
<dbReference type="Gene3D" id="2.40.30.200">
    <property type="match status" value="1"/>
</dbReference>
<dbReference type="Proteomes" id="UP001335737">
    <property type="component" value="Unassembled WGS sequence"/>
</dbReference>
<gene>
    <name evidence="2" type="ORF">QGM71_01315</name>
</gene>
<organism evidence="2 3">
    <name type="scientific">Virgibacillus tibetensis</name>
    <dbReference type="NCBI Taxonomy" id="3042313"/>
    <lineage>
        <taxon>Bacteria</taxon>
        <taxon>Bacillati</taxon>
        <taxon>Bacillota</taxon>
        <taxon>Bacilli</taxon>
        <taxon>Bacillales</taxon>
        <taxon>Bacillaceae</taxon>
        <taxon>Virgibacillus</taxon>
    </lineage>
</organism>
<evidence type="ECO:0000313" key="2">
    <source>
        <dbReference type="EMBL" id="MEC5422131.1"/>
    </source>
</evidence>
<dbReference type="Pfam" id="PF05709">
    <property type="entry name" value="Sipho_tail"/>
    <property type="match status" value="1"/>
</dbReference>
<evidence type="ECO:0000313" key="3">
    <source>
        <dbReference type="Proteomes" id="UP001335737"/>
    </source>
</evidence>
<evidence type="ECO:0000259" key="1">
    <source>
        <dbReference type="Pfam" id="PF05709"/>
    </source>
</evidence>
<sequence length="269" mass="30648">MDILITKNNKTISLSEYGIVATDFNVSSIPLRPIYEELEGRSGTVDYGSTDGTREITVPFYFESHIVEDFSLIRDELFHLIGGKNSFFVTDPRQQSKRYKVRLSNSFSIEQIYKVGQSELLFETTELPYAESINTTSEGIEDYPYRGIPPVVMNELEYTHTGTSFRIYNAGNVPIHPFQQELKITISEVEGSTNYLQLQNVTNGTPFRVNEGVANQTIVLDGPNITSNGLQYLRNTNKEFIELETGWNDFELTGATSAKVEFDFRLYFY</sequence>
<feature type="domain" description="Siphovirus-type tail component RIFT-related" evidence="1">
    <location>
        <begin position="15"/>
        <end position="123"/>
    </location>
</feature>
<accession>A0ABU6KAF5</accession>
<protein>
    <submittedName>
        <fullName evidence="2">Phage tail family protein</fullName>
    </submittedName>
</protein>
<dbReference type="RefSeq" id="WP_327605704.1">
    <property type="nucleotide sequence ID" value="NZ_JARZFX010000001.1"/>
</dbReference>